<dbReference type="PROSITE" id="PS51832">
    <property type="entry name" value="HD_GYP"/>
    <property type="match status" value="1"/>
</dbReference>
<dbReference type="CDD" id="cd00077">
    <property type="entry name" value="HDc"/>
    <property type="match status" value="1"/>
</dbReference>
<dbReference type="STRING" id="1850517.A8708_22055"/>
<dbReference type="Gene3D" id="1.10.3210.10">
    <property type="entry name" value="Hypothetical protein af1432"/>
    <property type="match status" value="1"/>
</dbReference>
<keyword evidence="2" id="KW-0378">Hydrolase</keyword>
<dbReference type="AlphaFoldDB" id="A0A198A7K3"/>
<dbReference type="InterPro" id="IPR037522">
    <property type="entry name" value="HD_GYP_dom"/>
</dbReference>
<feature type="domain" description="HD-GYP" evidence="1">
    <location>
        <begin position="105"/>
        <end position="292"/>
    </location>
</feature>
<evidence type="ECO:0000313" key="3">
    <source>
        <dbReference type="Proteomes" id="UP000078454"/>
    </source>
</evidence>
<sequence>MKYVHLDSVEAGHYLGRTIYASNGAILLSEDVQLTVFMINTLNRIGVTMIYIKDPNLADVEVPEILSDETKRLVMTQMGQTFAAIQSGKEFNSRNVSLSINTLLDEIMKNRDVLVQLSDIRTQDNQMYIHAMNVCMMSVLIGMNMGMNATQLKDLAMGALLHDIGKVELLTDDESDDPRRHHTWRGFELLKSKREFNLLIAHVAFQHHETLNGEGVPRGITGEEIHLYAKITAVANMYDNLLFDMSAGRRKLPHEACEYMLALAETKLDLDVLIQFMKIVSIYPTGTSVRLTNRETGVVVGQHRGLPTRPIIRIVKQDASDKLLEIKEIDLAKETTVFIEQVL</sequence>
<protein>
    <submittedName>
        <fullName evidence="2">Metal-dependent phosphohydrolase</fullName>
    </submittedName>
</protein>
<name>A0A198A7K3_9BACL</name>
<accession>A0A198A7K3</accession>
<evidence type="ECO:0000259" key="1">
    <source>
        <dbReference type="PROSITE" id="PS51832"/>
    </source>
</evidence>
<dbReference type="InterPro" id="IPR003607">
    <property type="entry name" value="HD/PDEase_dom"/>
</dbReference>
<dbReference type="RefSeq" id="WP_068665955.1">
    <property type="nucleotide sequence ID" value="NZ_LYPB01000072.1"/>
</dbReference>
<comment type="caution">
    <text evidence="2">The sequence shown here is derived from an EMBL/GenBank/DDBJ whole genome shotgun (WGS) entry which is preliminary data.</text>
</comment>
<organism evidence="2 3">
    <name type="scientific">Paenibacillus oryzisoli</name>
    <dbReference type="NCBI Taxonomy" id="1850517"/>
    <lineage>
        <taxon>Bacteria</taxon>
        <taxon>Bacillati</taxon>
        <taxon>Bacillota</taxon>
        <taxon>Bacilli</taxon>
        <taxon>Bacillales</taxon>
        <taxon>Paenibacillaceae</taxon>
        <taxon>Paenibacillus</taxon>
    </lineage>
</organism>
<gene>
    <name evidence="2" type="ORF">A8708_22055</name>
</gene>
<reference evidence="2 3" key="1">
    <citation type="submission" date="2016-05" db="EMBL/GenBank/DDBJ databases">
        <title>Paenibacillus sp. 1ZS3-15 nov., isolated from the rhizosphere soil.</title>
        <authorList>
            <person name="Zhang X.X."/>
            <person name="Zhang J."/>
        </authorList>
    </citation>
    <scope>NUCLEOTIDE SEQUENCE [LARGE SCALE GENOMIC DNA]</scope>
    <source>
        <strain evidence="2 3">1ZS3-15</strain>
    </source>
</reference>
<evidence type="ECO:0000313" key="2">
    <source>
        <dbReference type="EMBL" id="OAS17454.1"/>
    </source>
</evidence>
<dbReference type="GO" id="GO:0016787">
    <property type="term" value="F:hydrolase activity"/>
    <property type="evidence" value="ECO:0007669"/>
    <property type="project" value="UniProtKB-KW"/>
</dbReference>
<dbReference type="PANTHER" id="PTHR43155">
    <property type="entry name" value="CYCLIC DI-GMP PHOSPHODIESTERASE PA4108-RELATED"/>
    <property type="match status" value="1"/>
</dbReference>
<dbReference type="SMART" id="SM00471">
    <property type="entry name" value="HDc"/>
    <property type="match status" value="1"/>
</dbReference>
<dbReference type="SUPFAM" id="SSF109604">
    <property type="entry name" value="HD-domain/PDEase-like"/>
    <property type="match status" value="1"/>
</dbReference>
<proteinExistence type="predicted"/>
<keyword evidence="3" id="KW-1185">Reference proteome</keyword>
<dbReference type="PANTHER" id="PTHR43155:SF2">
    <property type="entry name" value="CYCLIC DI-GMP PHOSPHODIESTERASE PA4108"/>
    <property type="match status" value="1"/>
</dbReference>
<dbReference type="EMBL" id="LYPB01000072">
    <property type="protein sequence ID" value="OAS17454.1"/>
    <property type="molecule type" value="Genomic_DNA"/>
</dbReference>
<dbReference type="OrthoDB" id="9759601at2"/>
<dbReference type="Proteomes" id="UP000078454">
    <property type="component" value="Unassembled WGS sequence"/>
</dbReference>
<dbReference type="Pfam" id="PF13487">
    <property type="entry name" value="HD_5"/>
    <property type="match status" value="1"/>
</dbReference>